<reference evidence="1 2" key="1">
    <citation type="journal article" date="2018" name="Sci. Rep.">
        <title>Rhizobium tumorigenes sp. nov., a novel plant tumorigenic bacterium isolated from cane gall tumors on thornless blackberry.</title>
        <authorList>
            <person name="Kuzmanovi N."/>
            <person name="Smalla K."/>
            <person name="Gronow S."/>
            <person name="PuBawska J."/>
        </authorList>
    </citation>
    <scope>NUCLEOTIDE SEQUENCE [LARGE SCALE GENOMIC DNA]</scope>
    <source>
        <strain evidence="1 2">1078</strain>
    </source>
</reference>
<dbReference type="KEGG" id="rtu:PR017_28265"/>
<dbReference type="AlphaFoldDB" id="A0AAF1KVB3"/>
<organism evidence="1 2">
    <name type="scientific">Rhizobium tumorigenes</name>
    <dbReference type="NCBI Taxonomy" id="2041385"/>
    <lineage>
        <taxon>Bacteria</taxon>
        <taxon>Pseudomonadati</taxon>
        <taxon>Pseudomonadota</taxon>
        <taxon>Alphaproteobacteria</taxon>
        <taxon>Hyphomicrobiales</taxon>
        <taxon>Rhizobiaceae</taxon>
        <taxon>Rhizobium/Agrobacterium group</taxon>
        <taxon>Rhizobium</taxon>
    </lineage>
</organism>
<dbReference type="Proteomes" id="UP000249499">
    <property type="component" value="Plasmid unnamed3"/>
</dbReference>
<evidence type="ECO:0000313" key="1">
    <source>
        <dbReference type="EMBL" id="WFR99285.1"/>
    </source>
</evidence>
<evidence type="ECO:0000313" key="2">
    <source>
        <dbReference type="Proteomes" id="UP000249499"/>
    </source>
</evidence>
<name>A0AAF1KVB3_9HYPH</name>
<keyword evidence="1" id="KW-0614">Plasmid</keyword>
<geneLocation type="plasmid" evidence="1 2">
    <name>unnamed3</name>
</geneLocation>
<dbReference type="EMBL" id="CP117260">
    <property type="protein sequence ID" value="WFR99285.1"/>
    <property type="molecule type" value="Genomic_DNA"/>
</dbReference>
<protein>
    <submittedName>
        <fullName evidence="1">Uncharacterized protein</fullName>
    </submittedName>
</protein>
<accession>A0AAF1KVB3</accession>
<proteinExistence type="predicted"/>
<keyword evidence="2" id="KW-1185">Reference proteome</keyword>
<dbReference type="RefSeq" id="WP_111218643.1">
    <property type="nucleotide sequence ID" value="NZ_CP117260.1"/>
</dbReference>
<sequence length="107" mass="11869">MTTQHTRADILANTIEKFRGAGVPIDTDPILQGWLEAWVDGGLKMSDIAQRYQDLLKERLTSSAKGVGGDAAEDPLSLEDNHRLMDRHELLEEVARLLSDTPRDSGQ</sequence>
<reference evidence="2" key="2">
    <citation type="journal article" date="2023" name="MicrobiologyOpen">
        <title>Genomics of the tumorigenes clade of the family Rhizobiaceae and description of Rhizobium rhododendri sp. nov.</title>
        <authorList>
            <person name="Kuzmanovic N."/>
            <person name="diCenzo G.C."/>
            <person name="Bunk B."/>
            <person name="Sproeer C."/>
            <person name="Fruehling A."/>
            <person name="Neumann-Schaal M."/>
            <person name="Overmann J."/>
            <person name="Smalla K."/>
        </authorList>
    </citation>
    <scope>NUCLEOTIDE SEQUENCE [LARGE SCALE GENOMIC DNA]</scope>
    <source>
        <strain evidence="2">1078</strain>
        <plasmid evidence="2">unnamed3</plasmid>
    </source>
</reference>
<gene>
    <name evidence="1" type="ORF">PR017_28265</name>
</gene>